<feature type="region of interest" description="Disordered" evidence="1">
    <location>
        <begin position="1"/>
        <end position="28"/>
    </location>
</feature>
<feature type="region of interest" description="Disordered" evidence="1">
    <location>
        <begin position="176"/>
        <end position="200"/>
    </location>
</feature>
<dbReference type="AlphaFoldDB" id="A0A1X2Z0E5"/>
<evidence type="ECO:0000313" key="3">
    <source>
        <dbReference type="EMBL" id="OSG87860.1"/>
    </source>
</evidence>
<dbReference type="Proteomes" id="UP000437631">
    <property type="component" value="Unassembled WGS sequence"/>
</dbReference>
<reference evidence="3 4" key="1">
    <citation type="journal article" date="2016" name="Sci. Rep.">
        <title>Evaluation of genetic diversity among strains of the human gut commensal Bifidobacterium adolescentis.</title>
        <authorList>
            <person name="Duranti S."/>
            <person name="Milani C."/>
            <person name="Lugli G.A."/>
            <person name="Mancabelli L."/>
            <person name="Turroni F."/>
            <person name="Ferrario C."/>
            <person name="Mangifesta M."/>
            <person name="Viappiani A."/>
            <person name="Sanchez B."/>
            <person name="Margolles A."/>
            <person name="van Sinderen D."/>
            <person name="Ventura M."/>
        </authorList>
    </citation>
    <scope>NUCLEOTIDE SEQUENCE [LARGE SCALE GENOMIC DNA]</scope>
    <source>
        <strain evidence="3 4">487B</strain>
    </source>
</reference>
<protein>
    <submittedName>
        <fullName evidence="3">Phage protein</fullName>
    </submittedName>
</protein>
<dbReference type="Proteomes" id="UP000193377">
    <property type="component" value="Unassembled WGS sequence"/>
</dbReference>
<comment type="caution">
    <text evidence="3">The sequence shown here is derived from an EMBL/GenBank/DDBJ whole genome shotgun (WGS) entry which is preliminary data.</text>
</comment>
<evidence type="ECO:0000256" key="1">
    <source>
        <dbReference type="SAM" id="MobiDB-lite"/>
    </source>
</evidence>
<reference evidence="2 5" key="2">
    <citation type="journal article" date="2019" name="Nat. Med.">
        <title>A library of human gut bacterial isolates paired with longitudinal multiomics data enables mechanistic microbiome research.</title>
        <authorList>
            <person name="Poyet M."/>
            <person name="Groussin M."/>
            <person name="Gibbons S.M."/>
            <person name="Avila-Pacheco J."/>
            <person name="Jiang X."/>
            <person name="Kearney S.M."/>
            <person name="Perrotta A.R."/>
            <person name="Berdy B."/>
            <person name="Zhao S."/>
            <person name="Lieberman T.D."/>
            <person name="Swanson P.K."/>
            <person name="Smith M."/>
            <person name="Roesemann S."/>
            <person name="Alexander J.E."/>
            <person name="Rich S.A."/>
            <person name="Livny J."/>
            <person name="Vlamakis H."/>
            <person name="Clish C."/>
            <person name="Bullock K."/>
            <person name="Deik A."/>
            <person name="Scott J."/>
            <person name="Pierce K.A."/>
            <person name="Xavier R.J."/>
            <person name="Alm E.J."/>
        </authorList>
    </citation>
    <scope>NUCLEOTIDE SEQUENCE [LARGE SCALE GENOMIC DNA]</scope>
    <source>
        <strain evidence="2 5">BIOML-A190</strain>
    </source>
</reference>
<dbReference type="RefSeq" id="WP_085392965.1">
    <property type="nucleotide sequence ID" value="NZ_LNKD01000001.1"/>
</dbReference>
<evidence type="ECO:0000313" key="2">
    <source>
        <dbReference type="EMBL" id="KAB5747612.1"/>
    </source>
</evidence>
<organism evidence="3 4">
    <name type="scientific">Bifidobacterium adolescentis</name>
    <dbReference type="NCBI Taxonomy" id="1680"/>
    <lineage>
        <taxon>Bacteria</taxon>
        <taxon>Bacillati</taxon>
        <taxon>Actinomycetota</taxon>
        <taxon>Actinomycetes</taxon>
        <taxon>Bifidobacteriales</taxon>
        <taxon>Bifidobacteriaceae</taxon>
        <taxon>Bifidobacterium</taxon>
    </lineage>
</organism>
<dbReference type="EMBL" id="WDLT01000002">
    <property type="protein sequence ID" value="KAB5747612.1"/>
    <property type="molecule type" value="Genomic_DNA"/>
</dbReference>
<feature type="compositionally biased region" description="Polar residues" evidence="1">
    <location>
        <begin position="14"/>
        <end position="28"/>
    </location>
</feature>
<evidence type="ECO:0000313" key="4">
    <source>
        <dbReference type="Proteomes" id="UP000193377"/>
    </source>
</evidence>
<dbReference type="EMBL" id="LNKD01000001">
    <property type="protein sequence ID" value="OSG87860.1"/>
    <property type="molecule type" value="Genomic_DNA"/>
</dbReference>
<feature type="compositionally biased region" description="Low complexity" evidence="1">
    <location>
        <begin position="179"/>
        <end position="199"/>
    </location>
</feature>
<gene>
    <name evidence="3" type="ORF">B0487_0778</name>
    <name evidence="2" type="ORF">GA752_03265</name>
</gene>
<sequence length="254" mass="27123">MFGTNNYGGGFTQQGGASYHPQSNQQQPAETLSLDDVMQGGAPSAFSKDDPIGTSVEGEIVEIRAEQQTDFTTGEPLYYPNGKPKPQVVIHLQTTLQDPNRVGDSGIRGVYVKGYNIGQLRLACRQAGVGDHPNIGDHLKATFARTQPAKTRGYNDAKIYDYVVIPKKQSDLNAAMNDPQAAQPSYSPQQPQQAAYGQPVTLGQPAGLTMQEKQQAAQLQAAGKNVQEIAGLLGKPVDQVVNALGVGSGQEPEF</sequence>
<proteinExistence type="predicted"/>
<evidence type="ECO:0000313" key="5">
    <source>
        <dbReference type="Proteomes" id="UP000437631"/>
    </source>
</evidence>
<feature type="compositionally biased region" description="Gly residues" evidence="1">
    <location>
        <begin position="1"/>
        <end position="13"/>
    </location>
</feature>
<accession>A0A1X2Z0E5</accession>
<name>A0A1X2Z0E5_BIFAD</name>